<keyword evidence="2" id="KW-0732">Signal</keyword>
<evidence type="ECO:0000313" key="4">
    <source>
        <dbReference type="Proteomes" id="UP000191988"/>
    </source>
</evidence>
<protein>
    <recommendedName>
        <fullName evidence="5">DUF1402 family protein</fullName>
    </recommendedName>
</protein>
<sequence length="342" mass="37800">MVRFSSRVSKGSRRLEKRHSLVRKTLLAFAVALAVTAVSSSYAEAATVVPPGNRNAEQPGVPGASARRTKASNSSFERKYQKVIDLLSSDKALIAKIKSTAGRYGIDPIHMIGAIVGEHTYNVDAYDRLQSYYVKAASYAGSSFRFGYKDETIAQFLARSQFTKCQSKKDSYGLWNCREDVWDDSFRGKTVDGVAYPNNRFSAVFFQPFYAGQTFGLGQINPLTALMLSDMVSKTSGYDRLDENDATAVYTAIMDPDRSLAFMAASIRKSIDDYRSIADMDISRNPGVTSTLYNVGGSQQRAAALAQKNRQRAAGGEQPLLPEENYYGWLVNDRIKDLQALL</sequence>
<feature type="chain" id="PRO_5013023776" description="DUF1402 family protein" evidence="2">
    <location>
        <begin position="46"/>
        <end position="342"/>
    </location>
</feature>
<proteinExistence type="predicted"/>
<dbReference type="Pfam" id="PF07182">
    <property type="entry name" value="DUF1402"/>
    <property type="match status" value="1"/>
</dbReference>
<organism evidence="3 4">
    <name type="scientific">Agrobacterium tomkonis CFBP 6623</name>
    <dbReference type="NCBI Taxonomy" id="1183432"/>
    <lineage>
        <taxon>Bacteria</taxon>
        <taxon>Pseudomonadati</taxon>
        <taxon>Pseudomonadota</taxon>
        <taxon>Alphaproteobacteria</taxon>
        <taxon>Hyphomicrobiales</taxon>
        <taxon>Rhizobiaceae</taxon>
        <taxon>Rhizobium/Agrobacterium group</taxon>
        <taxon>Agrobacterium</taxon>
        <taxon>Agrobacterium tumefaciens complex</taxon>
    </lineage>
</organism>
<accession>A0A1S7NJ82</accession>
<feature type="signal peptide" evidence="2">
    <location>
        <begin position="1"/>
        <end position="45"/>
    </location>
</feature>
<evidence type="ECO:0000256" key="2">
    <source>
        <dbReference type="SAM" id="SignalP"/>
    </source>
</evidence>
<dbReference type="AlphaFoldDB" id="A0A1S7NJ82"/>
<evidence type="ECO:0000313" key="3">
    <source>
        <dbReference type="EMBL" id="CUX07937.1"/>
    </source>
</evidence>
<evidence type="ECO:0000256" key="1">
    <source>
        <dbReference type="SAM" id="MobiDB-lite"/>
    </source>
</evidence>
<dbReference type="EMBL" id="FBWK01000001">
    <property type="protein sequence ID" value="CUX07937.1"/>
    <property type="molecule type" value="Genomic_DNA"/>
</dbReference>
<feature type="region of interest" description="Disordered" evidence="1">
    <location>
        <begin position="50"/>
        <end position="73"/>
    </location>
</feature>
<gene>
    <name evidence="3" type="ORF">AGR3A_Cc10007</name>
</gene>
<name>A0A1S7NJ82_9HYPH</name>
<dbReference type="Proteomes" id="UP000191988">
    <property type="component" value="Unassembled WGS sequence"/>
</dbReference>
<dbReference type="InterPro" id="IPR009842">
    <property type="entry name" value="DUF1402"/>
</dbReference>
<keyword evidence="4" id="KW-1185">Reference proteome</keyword>
<dbReference type="STRING" id="1183432.AGR3A_Cc10007"/>
<reference evidence="4" key="1">
    <citation type="submission" date="2016-01" db="EMBL/GenBank/DDBJ databases">
        <authorList>
            <person name="Regsiter A."/>
            <person name="william w."/>
        </authorList>
    </citation>
    <scope>NUCLEOTIDE SEQUENCE [LARGE SCALE GENOMIC DNA]</scope>
    <source>
        <strain evidence="4">CFBP 6623</strain>
    </source>
</reference>
<evidence type="ECO:0008006" key="5">
    <source>
        <dbReference type="Google" id="ProtNLM"/>
    </source>
</evidence>